<reference evidence="1" key="1">
    <citation type="journal article" date="2020" name="Nature">
        <title>Giant virus diversity and host interactions through global metagenomics.</title>
        <authorList>
            <person name="Schulz F."/>
            <person name="Roux S."/>
            <person name="Paez-Espino D."/>
            <person name="Jungbluth S."/>
            <person name="Walsh D.A."/>
            <person name="Denef V.J."/>
            <person name="McMahon K.D."/>
            <person name="Konstantinidis K.T."/>
            <person name="Eloe-Fadrosh E.A."/>
            <person name="Kyrpides N.C."/>
            <person name="Woyke T."/>
        </authorList>
    </citation>
    <scope>NUCLEOTIDE SEQUENCE</scope>
    <source>
        <strain evidence="1">GVMAG-M-3300001348-25</strain>
    </source>
</reference>
<sequence length="43" mass="5524">MNWEPYFFYLVMFDQYKKYCANFLLMKTRVVDYVKLYRYNGFD</sequence>
<name>A0A6C0EFT2_9ZZZZ</name>
<protein>
    <submittedName>
        <fullName evidence="1">Uncharacterized protein</fullName>
    </submittedName>
</protein>
<dbReference type="AlphaFoldDB" id="A0A6C0EFT2"/>
<evidence type="ECO:0000313" key="1">
    <source>
        <dbReference type="EMBL" id="QHT28067.1"/>
    </source>
</evidence>
<proteinExistence type="predicted"/>
<dbReference type="EMBL" id="MN738851">
    <property type="protein sequence ID" value="QHT28067.1"/>
    <property type="molecule type" value="Genomic_DNA"/>
</dbReference>
<organism evidence="1">
    <name type="scientific">viral metagenome</name>
    <dbReference type="NCBI Taxonomy" id="1070528"/>
    <lineage>
        <taxon>unclassified sequences</taxon>
        <taxon>metagenomes</taxon>
        <taxon>organismal metagenomes</taxon>
    </lineage>
</organism>
<accession>A0A6C0EFT2</accession>